<evidence type="ECO:0000313" key="2">
    <source>
        <dbReference type="EMBL" id="CAL1399675.1"/>
    </source>
</evidence>
<protein>
    <recommendedName>
        <fullName evidence="1">Reverse transcriptase domain-containing protein</fullName>
    </recommendedName>
</protein>
<reference evidence="2 3" key="1">
    <citation type="submission" date="2024-04" db="EMBL/GenBank/DDBJ databases">
        <authorList>
            <person name="Fracassetti M."/>
        </authorList>
    </citation>
    <scope>NUCLEOTIDE SEQUENCE [LARGE SCALE GENOMIC DNA]</scope>
</reference>
<dbReference type="CDD" id="cd01650">
    <property type="entry name" value="RT_nLTR_like"/>
    <property type="match status" value="1"/>
</dbReference>
<organism evidence="2 3">
    <name type="scientific">Linum trigynum</name>
    <dbReference type="NCBI Taxonomy" id="586398"/>
    <lineage>
        <taxon>Eukaryota</taxon>
        <taxon>Viridiplantae</taxon>
        <taxon>Streptophyta</taxon>
        <taxon>Embryophyta</taxon>
        <taxon>Tracheophyta</taxon>
        <taxon>Spermatophyta</taxon>
        <taxon>Magnoliopsida</taxon>
        <taxon>eudicotyledons</taxon>
        <taxon>Gunneridae</taxon>
        <taxon>Pentapetalae</taxon>
        <taxon>rosids</taxon>
        <taxon>fabids</taxon>
        <taxon>Malpighiales</taxon>
        <taxon>Linaceae</taxon>
        <taxon>Linum</taxon>
    </lineage>
</organism>
<dbReference type="PROSITE" id="PS50878">
    <property type="entry name" value="RT_POL"/>
    <property type="match status" value="1"/>
</dbReference>
<dbReference type="InterPro" id="IPR000477">
    <property type="entry name" value="RT_dom"/>
</dbReference>
<dbReference type="InterPro" id="IPR012337">
    <property type="entry name" value="RNaseH-like_sf"/>
</dbReference>
<dbReference type="GO" id="GO:0004523">
    <property type="term" value="F:RNA-DNA hybrid ribonuclease activity"/>
    <property type="evidence" value="ECO:0007669"/>
    <property type="project" value="InterPro"/>
</dbReference>
<dbReference type="EMBL" id="OZ034820">
    <property type="protein sequence ID" value="CAL1399675.1"/>
    <property type="molecule type" value="Genomic_DNA"/>
</dbReference>
<dbReference type="PANTHER" id="PTHR33116:SF70">
    <property type="entry name" value="NON-LTR RETROELEMENT REVERSE TRANSCRIPTASE-LIKE PROTEIN"/>
    <property type="match status" value="1"/>
</dbReference>
<dbReference type="CDD" id="cd06222">
    <property type="entry name" value="RNase_H_like"/>
    <property type="match status" value="1"/>
</dbReference>
<dbReference type="Gene3D" id="3.30.420.10">
    <property type="entry name" value="Ribonuclease H-like superfamily/Ribonuclease H"/>
    <property type="match status" value="1"/>
</dbReference>
<sequence>MQVREVNDTILCLIPKTKRPSSIEQFRPISLCNVTYKIITKCLAERLKTLMPRLVDETQTSFVPSRHITDNICILQEVVHSMRTKKGRQGWMVLKIDLAKAYDRIRWNFVRETLTATGAPESFVNLAMQCITSTSMRIQWNGGLTESFAPFRGLRQVCPLSPYLFTLCMERLGHVIKAAVEDGSWRAIKLSNSGPALSHSFFADDLILFGEASIRQVETIMSCLERFGAASGQQVSKPKSRVFFSKNVSVELGKEITEALQIPKTKNLGQYLSVPVIHDRVLKATFVDLIDKVDSRLAGWKFNTLSLAGRITLAQSVLASLPAYTMQTTFLPARIREFIDRKIRAFVWGSSDAGRKVHLVNWDTICLPKEEGGIGLRNAARMNEAFMIKIAWRLLTEPESLWAKVIHAKYMRRVEGGWQPRVTGSLSNLWKGVLRVMHLLPEAIMWNIKSGQQTKFWTDRWVQDGPTLAEMAVNLPQEAHELTVADMVLNGEWNFPYIQAFLPDEIAMQVAIHPISNEMGVDIPVWRLTTNGCFSLKSAYELTDDGERPGGSHPIWRAIWQIPATQRIRTFFWLVCHQRLLTNSERWRRHLSPNSNCQTCGAEGETTIHVVRDCPFARSAWAEILQDEPDSIFFHPDLERWVLHYITRKSSIIHPTRFVVLCWLLWKNRNKLVFEKQMDSADVLCNRAMRLQIQIQEAAEKLSRIGLATRTSAQVLVGWKAPPAGWMSLNSDGSVVAGNAAVGGVIRDQDGRFIMAYSRNLGGGIVTRAELAGVVYGLHTTWRLGYRKVVAQVDSMVIIQLVKEARNCHPHFTLINEVCGLLGRDWEVDLQHVFREGNVVADYLASLGHGLSPDDHIIELPCSRLSHLLYFDTIGVQTPRMVTIN</sequence>
<dbReference type="PANTHER" id="PTHR33116">
    <property type="entry name" value="REVERSE TRANSCRIPTASE ZINC-BINDING DOMAIN-CONTAINING PROTEIN-RELATED-RELATED"/>
    <property type="match status" value="1"/>
</dbReference>
<dbReference type="Pfam" id="PF13456">
    <property type="entry name" value="RVT_3"/>
    <property type="match status" value="1"/>
</dbReference>
<keyword evidence="3" id="KW-1185">Reference proteome</keyword>
<dbReference type="InterPro" id="IPR036397">
    <property type="entry name" value="RNaseH_sf"/>
</dbReference>
<name>A0AAV2FN10_9ROSI</name>
<dbReference type="AlphaFoldDB" id="A0AAV2FN10"/>
<evidence type="ECO:0000259" key="1">
    <source>
        <dbReference type="PROSITE" id="PS50878"/>
    </source>
</evidence>
<dbReference type="Proteomes" id="UP001497516">
    <property type="component" value="Chromosome 7"/>
</dbReference>
<feature type="domain" description="Reverse transcriptase" evidence="1">
    <location>
        <begin position="1"/>
        <end position="256"/>
    </location>
</feature>
<dbReference type="Pfam" id="PF00078">
    <property type="entry name" value="RVT_1"/>
    <property type="match status" value="1"/>
</dbReference>
<gene>
    <name evidence="2" type="ORF">LTRI10_LOCUS39850</name>
</gene>
<dbReference type="SUPFAM" id="SSF53098">
    <property type="entry name" value="Ribonuclease H-like"/>
    <property type="match status" value="1"/>
</dbReference>
<dbReference type="InterPro" id="IPR026960">
    <property type="entry name" value="RVT-Znf"/>
</dbReference>
<dbReference type="Pfam" id="PF13966">
    <property type="entry name" value="zf-RVT"/>
    <property type="match status" value="1"/>
</dbReference>
<dbReference type="InterPro" id="IPR002156">
    <property type="entry name" value="RNaseH_domain"/>
</dbReference>
<dbReference type="InterPro" id="IPR044730">
    <property type="entry name" value="RNase_H-like_dom_plant"/>
</dbReference>
<dbReference type="GO" id="GO:0003676">
    <property type="term" value="F:nucleic acid binding"/>
    <property type="evidence" value="ECO:0007669"/>
    <property type="project" value="InterPro"/>
</dbReference>
<accession>A0AAV2FN10</accession>
<proteinExistence type="predicted"/>
<evidence type="ECO:0000313" key="3">
    <source>
        <dbReference type="Proteomes" id="UP001497516"/>
    </source>
</evidence>